<dbReference type="InterPro" id="IPR003593">
    <property type="entry name" value="AAA+_ATPase"/>
</dbReference>
<dbReference type="InterPro" id="IPR027417">
    <property type="entry name" value="P-loop_NTPase"/>
</dbReference>
<dbReference type="SUPFAM" id="SSF52540">
    <property type="entry name" value="P-loop containing nucleoside triphosphate hydrolases"/>
    <property type="match status" value="1"/>
</dbReference>
<dbReference type="RefSeq" id="WP_248340627.1">
    <property type="nucleotide sequence ID" value="NZ_AP025592.1"/>
</dbReference>
<gene>
    <name evidence="6" type="ORF">AMPC_21450</name>
</gene>
<dbReference type="InterPro" id="IPR017871">
    <property type="entry name" value="ABC_transporter-like_CS"/>
</dbReference>
<keyword evidence="7" id="KW-1185">Reference proteome</keyword>
<evidence type="ECO:0000259" key="5">
    <source>
        <dbReference type="PROSITE" id="PS50893"/>
    </source>
</evidence>
<dbReference type="GO" id="GO:0005524">
    <property type="term" value="F:ATP binding"/>
    <property type="evidence" value="ECO:0007669"/>
    <property type="project" value="UniProtKB-KW"/>
</dbReference>
<dbReference type="PANTHER" id="PTHR43335">
    <property type="entry name" value="ABC TRANSPORTER, ATP-BINDING PROTEIN"/>
    <property type="match status" value="1"/>
</dbReference>
<evidence type="ECO:0000313" key="7">
    <source>
        <dbReference type="Proteomes" id="UP001162734"/>
    </source>
</evidence>
<organism evidence="6 7">
    <name type="scientific">Anaeromyxobacter paludicola</name>
    <dbReference type="NCBI Taxonomy" id="2918171"/>
    <lineage>
        <taxon>Bacteria</taxon>
        <taxon>Pseudomonadati</taxon>
        <taxon>Myxococcota</taxon>
        <taxon>Myxococcia</taxon>
        <taxon>Myxococcales</taxon>
        <taxon>Cystobacterineae</taxon>
        <taxon>Anaeromyxobacteraceae</taxon>
        <taxon>Anaeromyxobacter</taxon>
    </lineage>
</organism>
<keyword evidence="4 6" id="KW-0067">ATP-binding</keyword>
<dbReference type="Pfam" id="PF00005">
    <property type="entry name" value="ABC_tran"/>
    <property type="match status" value="1"/>
</dbReference>
<keyword evidence="2" id="KW-0813">Transport</keyword>
<sequence>MILKTEGLSKTFEVGFWRRRVEAVKDVTFQVEEGEIFGFVGPNGAGKTTTIKMLMGLIHPTRGRAFIFDAPIPSHSAKARIGYLPEHPTYYEFLTGGEALRLFATLAEVPRAEQGRRCEELLELVGLTQAADRQIRKYSKGMQQRLGIAQALVADPAFVVLDEPMSGLDPNGRKEMRDVILELKRRGKTVFFSTHILPDVESLCDRVGVIVGGVLRDVGRLGELLSPRVGSVELTAEATGAARAALSRARVLSEEGSRVTVRFEGESASKEADDAVRALGAAGGRLVSLTPHRETLEDFFMRRIAENGAGAAPMRRAG</sequence>
<protein>
    <submittedName>
        <fullName evidence="6">ABC transporter ATP-binding protein</fullName>
    </submittedName>
</protein>
<comment type="similarity">
    <text evidence="1">Belongs to the ABC transporter superfamily.</text>
</comment>
<evidence type="ECO:0000256" key="4">
    <source>
        <dbReference type="ARBA" id="ARBA00022840"/>
    </source>
</evidence>
<evidence type="ECO:0000313" key="6">
    <source>
        <dbReference type="EMBL" id="BDG09032.1"/>
    </source>
</evidence>
<evidence type="ECO:0000256" key="1">
    <source>
        <dbReference type="ARBA" id="ARBA00005417"/>
    </source>
</evidence>
<dbReference type="CDD" id="cd03230">
    <property type="entry name" value="ABC_DR_subfamily_A"/>
    <property type="match status" value="1"/>
</dbReference>
<keyword evidence="3" id="KW-0547">Nucleotide-binding</keyword>
<name>A0ABM7XB12_9BACT</name>
<dbReference type="SMART" id="SM00382">
    <property type="entry name" value="AAA"/>
    <property type="match status" value="1"/>
</dbReference>
<dbReference type="EMBL" id="AP025592">
    <property type="protein sequence ID" value="BDG09032.1"/>
    <property type="molecule type" value="Genomic_DNA"/>
</dbReference>
<dbReference type="PROSITE" id="PS00211">
    <property type="entry name" value="ABC_TRANSPORTER_1"/>
    <property type="match status" value="1"/>
</dbReference>
<evidence type="ECO:0000256" key="2">
    <source>
        <dbReference type="ARBA" id="ARBA00022448"/>
    </source>
</evidence>
<dbReference type="Proteomes" id="UP001162734">
    <property type="component" value="Chromosome"/>
</dbReference>
<dbReference type="PANTHER" id="PTHR43335:SF4">
    <property type="entry name" value="ABC TRANSPORTER, ATP-BINDING PROTEIN"/>
    <property type="match status" value="1"/>
</dbReference>
<dbReference type="PROSITE" id="PS50893">
    <property type="entry name" value="ABC_TRANSPORTER_2"/>
    <property type="match status" value="1"/>
</dbReference>
<reference evidence="7" key="1">
    <citation type="journal article" date="2022" name="Int. J. Syst. Evol. Microbiol.">
        <title>Anaeromyxobacter oryzae sp. nov., Anaeromyxobacter diazotrophicus sp. nov. and Anaeromyxobacter paludicola sp. nov., isolated from paddy soils.</title>
        <authorList>
            <person name="Itoh H."/>
            <person name="Xu Z."/>
            <person name="Mise K."/>
            <person name="Masuda Y."/>
            <person name="Ushijima N."/>
            <person name="Hayakawa C."/>
            <person name="Shiratori Y."/>
            <person name="Senoo K."/>
        </authorList>
    </citation>
    <scope>NUCLEOTIDE SEQUENCE [LARGE SCALE GENOMIC DNA]</scope>
    <source>
        <strain evidence="7">Red630</strain>
    </source>
</reference>
<evidence type="ECO:0000256" key="3">
    <source>
        <dbReference type="ARBA" id="ARBA00022741"/>
    </source>
</evidence>
<feature type="domain" description="ABC transporter" evidence="5">
    <location>
        <begin position="3"/>
        <end position="237"/>
    </location>
</feature>
<accession>A0ABM7XB12</accession>
<dbReference type="Gene3D" id="3.40.50.300">
    <property type="entry name" value="P-loop containing nucleotide triphosphate hydrolases"/>
    <property type="match status" value="1"/>
</dbReference>
<dbReference type="InterPro" id="IPR003439">
    <property type="entry name" value="ABC_transporter-like_ATP-bd"/>
</dbReference>
<proteinExistence type="inferred from homology"/>